<accession>A0AAD4DRX3</accession>
<dbReference type="Proteomes" id="UP001195769">
    <property type="component" value="Unassembled WGS sequence"/>
</dbReference>
<evidence type="ECO:0000313" key="1">
    <source>
        <dbReference type="EMBL" id="KAG1891920.1"/>
    </source>
</evidence>
<evidence type="ECO:0000313" key="2">
    <source>
        <dbReference type="Proteomes" id="UP001195769"/>
    </source>
</evidence>
<keyword evidence="2" id="KW-1185">Reference proteome</keyword>
<gene>
    <name evidence="1" type="ORF">F5891DRAFT_963892</name>
</gene>
<organism evidence="1 2">
    <name type="scientific">Suillus fuscotomentosus</name>
    <dbReference type="NCBI Taxonomy" id="1912939"/>
    <lineage>
        <taxon>Eukaryota</taxon>
        <taxon>Fungi</taxon>
        <taxon>Dikarya</taxon>
        <taxon>Basidiomycota</taxon>
        <taxon>Agaricomycotina</taxon>
        <taxon>Agaricomycetes</taxon>
        <taxon>Agaricomycetidae</taxon>
        <taxon>Boletales</taxon>
        <taxon>Suillineae</taxon>
        <taxon>Suillaceae</taxon>
        <taxon>Suillus</taxon>
    </lineage>
</organism>
<dbReference type="GeneID" id="64670350"/>
<reference evidence="1" key="1">
    <citation type="journal article" date="2020" name="New Phytol.">
        <title>Comparative genomics reveals dynamic genome evolution in host specialist ectomycorrhizal fungi.</title>
        <authorList>
            <person name="Lofgren L.A."/>
            <person name="Nguyen N.H."/>
            <person name="Vilgalys R."/>
            <person name="Ruytinx J."/>
            <person name="Liao H.L."/>
            <person name="Branco S."/>
            <person name="Kuo A."/>
            <person name="LaButti K."/>
            <person name="Lipzen A."/>
            <person name="Andreopoulos W."/>
            <person name="Pangilinan J."/>
            <person name="Riley R."/>
            <person name="Hundley H."/>
            <person name="Na H."/>
            <person name="Barry K."/>
            <person name="Grigoriev I.V."/>
            <person name="Stajich J.E."/>
            <person name="Kennedy P.G."/>
        </authorList>
    </citation>
    <scope>NUCLEOTIDE SEQUENCE</scope>
    <source>
        <strain evidence="1">FC203</strain>
    </source>
</reference>
<sequence>MLQKYWPLERTELKANLAVADPNIRGQRNSMLPWFWSLDVQGDSVSNDWLNEFYRVHWLRTKALRDHWAEELILVSYEMHWTIDFLAHKAETWLSRITRQGNAIKDGHKCYAIRQAHMYRQLAKHAHSQFVEVDPTFGHNL</sequence>
<dbReference type="EMBL" id="JABBWK010000117">
    <property type="protein sequence ID" value="KAG1891920.1"/>
    <property type="molecule type" value="Genomic_DNA"/>
</dbReference>
<name>A0AAD4DRX3_9AGAM</name>
<dbReference type="AlphaFoldDB" id="A0AAD4DRX3"/>
<protein>
    <submittedName>
        <fullName evidence="1">Uncharacterized protein</fullName>
    </submittedName>
</protein>
<proteinExistence type="predicted"/>
<comment type="caution">
    <text evidence="1">The sequence shown here is derived from an EMBL/GenBank/DDBJ whole genome shotgun (WGS) entry which is preliminary data.</text>
</comment>
<dbReference type="RefSeq" id="XP_041218396.1">
    <property type="nucleotide sequence ID" value="XM_041376052.1"/>
</dbReference>